<organism evidence="1">
    <name type="scientific">marine metagenome</name>
    <dbReference type="NCBI Taxonomy" id="408172"/>
    <lineage>
        <taxon>unclassified sequences</taxon>
        <taxon>metagenomes</taxon>
        <taxon>ecological metagenomes</taxon>
    </lineage>
</organism>
<evidence type="ECO:0000313" key="1">
    <source>
        <dbReference type="EMBL" id="SVD50444.1"/>
    </source>
</evidence>
<reference evidence="1" key="1">
    <citation type="submission" date="2018-05" db="EMBL/GenBank/DDBJ databases">
        <authorList>
            <person name="Lanie J.A."/>
            <person name="Ng W.-L."/>
            <person name="Kazmierczak K.M."/>
            <person name="Andrzejewski T.M."/>
            <person name="Davidsen T.M."/>
            <person name="Wayne K.J."/>
            <person name="Tettelin H."/>
            <person name="Glass J.I."/>
            <person name="Rusch D."/>
            <person name="Podicherti R."/>
            <person name="Tsui H.-C.T."/>
            <person name="Winkler M.E."/>
        </authorList>
    </citation>
    <scope>NUCLEOTIDE SEQUENCE</scope>
</reference>
<feature type="non-terminal residue" evidence="1">
    <location>
        <position position="1"/>
    </location>
</feature>
<sequence>ALLVTLSAAADDPQSAWSRTRHTARGSSWRTAVGATRDSAAVIARLLPLVREPRRPLPVLHVLTTQSAGMTQGYIRTWLEESMTLYNVVAEAGLTGEVNARQQRFRRRLAALGARVVNELGIWVEVEEAAAEENLEESAAVARVVGRNRSVQEEVAVLGALLELHEERSGVGADDDVDDPDELVAVIAEGGRELQDEALTRVVQRNGMQLQEDVATARAVEPQLSVATATLRIVEDDELYRQDLETFVRFLARARLLESWACERGADGDDRRGNYLRRFSRL</sequence>
<accession>A0A382VVH6</accession>
<name>A0A382VVH6_9ZZZZ</name>
<protein>
    <submittedName>
        <fullName evidence="1">Uncharacterized protein</fullName>
    </submittedName>
</protein>
<feature type="non-terminal residue" evidence="1">
    <location>
        <position position="282"/>
    </location>
</feature>
<gene>
    <name evidence="1" type="ORF">METZ01_LOCUS403298</name>
</gene>
<dbReference type="EMBL" id="UINC01154907">
    <property type="protein sequence ID" value="SVD50444.1"/>
    <property type="molecule type" value="Genomic_DNA"/>
</dbReference>
<dbReference type="AlphaFoldDB" id="A0A382VVH6"/>
<proteinExistence type="predicted"/>